<evidence type="ECO:0008006" key="3">
    <source>
        <dbReference type="Google" id="ProtNLM"/>
    </source>
</evidence>
<dbReference type="CDD" id="cd08054">
    <property type="entry name" value="gp6"/>
    <property type="match status" value="1"/>
</dbReference>
<organism evidence="1 2">
    <name type="scientific">Paremcibacter congregatus</name>
    <dbReference type="NCBI Taxonomy" id="2043170"/>
    <lineage>
        <taxon>Bacteria</taxon>
        <taxon>Pseudomonadati</taxon>
        <taxon>Pseudomonadota</taxon>
        <taxon>Alphaproteobacteria</taxon>
        <taxon>Emcibacterales</taxon>
        <taxon>Emcibacteraceae</taxon>
        <taxon>Paremcibacter</taxon>
    </lineage>
</organism>
<dbReference type="InterPro" id="IPR006450">
    <property type="entry name" value="Phage_HK97_gp6-like"/>
</dbReference>
<comment type="caution">
    <text evidence="1">The sequence shown here is derived from an EMBL/GenBank/DDBJ whole genome shotgun (WGS) entry which is preliminary data.</text>
</comment>
<dbReference type="Gene3D" id="1.10.3230.30">
    <property type="entry name" value="Phage gp6-like head-tail connector protein"/>
    <property type="match status" value="1"/>
</dbReference>
<dbReference type="EMBL" id="PDEM01000020">
    <property type="protein sequence ID" value="PHZ84898.1"/>
    <property type="molecule type" value="Genomic_DNA"/>
</dbReference>
<accession>A0A2G4YRF8</accession>
<proteinExistence type="predicted"/>
<dbReference type="Pfam" id="PF05135">
    <property type="entry name" value="Phage_connect_1"/>
    <property type="match status" value="1"/>
</dbReference>
<dbReference type="RefSeq" id="WP_099472470.1">
    <property type="nucleotide sequence ID" value="NZ_CP041025.1"/>
</dbReference>
<dbReference type="NCBIfam" id="TIGR01560">
    <property type="entry name" value="put_DNA_pack"/>
    <property type="match status" value="1"/>
</dbReference>
<name>A0A2G4YRF8_9PROT</name>
<dbReference type="OrthoDB" id="8452228at2"/>
<sequence>MHLELVTAPVGLPAQVDELRDHLKISHMDEDGVLTTYLQAATAACECYLGRKLLAQQWRLTLNDWGDGIVTLPLSPVLSVDEVRVWRAGAFETLDPAMLLLDHASYEARLMSREGSVFPDPDRQMAGIEISFSAGFGANPNALPPDLRQGILLWVGALYDPESPAMAQGAALAERLWQPYRRMVL</sequence>
<dbReference type="InterPro" id="IPR011738">
    <property type="entry name" value="Phage_CHP"/>
</dbReference>
<evidence type="ECO:0000313" key="1">
    <source>
        <dbReference type="EMBL" id="PHZ84898.1"/>
    </source>
</evidence>
<dbReference type="Proteomes" id="UP000229730">
    <property type="component" value="Unassembled WGS sequence"/>
</dbReference>
<dbReference type="AlphaFoldDB" id="A0A2G4YRF8"/>
<dbReference type="NCBIfam" id="TIGR02215">
    <property type="entry name" value="phage_chp_gp8"/>
    <property type="match status" value="1"/>
</dbReference>
<protein>
    <recommendedName>
        <fullName evidence="3">Phage gp6-like head-tail connector protein</fullName>
    </recommendedName>
</protein>
<keyword evidence="2" id="KW-1185">Reference proteome</keyword>
<dbReference type="InterPro" id="IPR021146">
    <property type="entry name" value="Phage_gp6-like_head-tail"/>
</dbReference>
<evidence type="ECO:0000313" key="2">
    <source>
        <dbReference type="Proteomes" id="UP000229730"/>
    </source>
</evidence>
<dbReference type="InParanoid" id="A0A2G4YRF8"/>
<gene>
    <name evidence="1" type="ORF">CRD36_09230</name>
</gene>
<reference evidence="1 2" key="1">
    <citation type="submission" date="2017-10" db="EMBL/GenBank/DDBJ databases">
        <title>Frigbacter circumglobatus gen. nov. sp. nov., isolated from sediment cultured in situ.</title>
        <authorList>
            <person name="Zhao Z."/>
        </authorList>
    </citation>
    <scope>NUCLEOTIDE SEQUENCE [LARGE SCALE GENOMIC DNA]</scope>
    <source>
        <strain evidence="1 2">ZYL</strain>
    </source>
</reference>